<dbReference type="InterPro" id="IPR036661">
    <property type="entry name" value="Luciferase-like_sf"/>
</dbReference>
<evidence type="ECO:0000313" key="7">
    <source>
        <dbReference type="Proteomes" id="UP001501710"/>
    </source>
</evidence>
<keyword evidence="4" id="KW-0503">Monooxygenase</keyword>
<keyword evidence="1" id="KW-0285">Flavoprotein</keyword>
<evidence type="ECO:0000256" key="3">
    <source>
        <dbReference type="ARBA" id="ARBA00023002"/>
    </source>
</evidence>
<evidence type="ECO:0000313" key="6">
    <source>
        <dbReference type="EMBL" id="GAA4237679.1"/>
    </source>
</evidence>
<evidence type="ECO:0000256" key="4">
    <source>
        <dbReference type="ARBA" id="ARBA00023033"/>
    </source>
</evidence>
<dbReference type="InterPro" id="IPR011251">
    <property type="entry name" value="Luciferase-like_dom"/>
</dbReference>
<keyword evidence="2" id="KW-0288">FMN</keyword>
<dbReference type="Gene3D" id="3.20.20.30">
    <property type="entry name" value="Luciferase-like domain"/>
    <property type="match status" value="1"/>
</dbReference>
<dbReference type="EMBL" id="BAABAS010000019">
    <property type="protein sequence ID" value="GAA4237679.1"/>
    <property type="molecule type" value="Genomic_DNA"/>
</dbReference>
<sequence>MLVRMDRRFRFGAVGESIRSGAELADTARRAEDLGYDVLVLRDHFVGEPFGDQLAPMAALAWAAAGTSTLRLGTMVLANDYRHPVVLAKEAATLDHLSGGRFELGIGAGWLREEYEAAGMPFDRAGTRVGRLEESLRILRSLLDGQKTTFAGEHYRVDGLTVFPPPGRRPPLVVGAGSDRMLGIGGRLADTVGVLPRALPDGTISDEITERLPETIARKVDRVREAADGRDVELSLMVTPTFGPDPRRTADAVARRRGWGASAGDLVLDMPTQFVGPPEHIAEQMLARRDRYGFTYYQVPDAMVEQFAPVIPLLTG</sequence>
<gene>
    <name evidence="6" type="ORF">GCM10022254_50460</name>
</gene>
<evidence type="ECO:0000256" key="2">
    <source>
        <dbReference type="ARBA" id="ARBA00022643"/>
    </source>
</evidence>
<organism evidence="6 7">
    <name type="scientific">Actinomadura meridiana</name>
    <dbReference type="NCBI Taxonomy" id="559626"/>
    <lineage>
        <taxon>Bacteria</taxon>
        <taxon>Bacillati</taxon>
        <taxon>Actinomycetota</taxon>
        <taxon>Actinomycetes</taxon>
        <taxon>Streptosporangiales</taxon>
        <taxon>Thermomonosporaceae</taxon>
        <taxon>Actinomadura</taxon>
    </lineage>
</organism>
<name>A0ABP8CCW2_9ACTN</name>
<dbReference type="SUPFAM" id="SSF51679">
    <property type="entry name" value="Bacterial luciferase-like"/>
    <property type="match status" value="1"/>
</dbReference>
<evidence type="ECO:0000259" key="5">
    <source>
        <dbReference type="Pfam" id="PF00296"/>
    </source>
</evidence>
<proteinExistence type="predicted"/>
<dbReference type="PANTHER" id="PTHR42847:SF8">
    <property type="entry name" value="CONSERVED PROTEIN"/>
    <property type="match status" value="1"/>
</dbReference>
<dbReference type="NCBIfam" id="TIGR03621">
    <property type="entry name" value="F420_MSMEG_2516"/>
    <property type="match status" value="1"/>
</dbReference>
<feature type="domain" description="Luciferase-like" evidence="5">
    <location>
        <begin position="20"/>
        <end position="253"/>
    </location>
</feature>
<keyword evidence="7" id="KW-1185">Reference proteome</keyword>
<keyword evidence="3" id="KW-0560">Oxidoreductase</keyword>
<reference evidence="7" key="1">
    <citation type="journal article" date="2019" name="Int. J. Syst. Evol. Microbiol.">
        <title>The Global Catalogue of Microorganisms (GCM) 10K type strain sequencing project: providing services to taxonomists for standard genome sequencing and annotation.</title>
        <authorList>
            <consortium name="The Broad Institute Genomics Platform"/>
            <consortium name="The Broad Institute Genome Sequencing Center for Infectious Disease"/>
            <person name="Wu L."/>
            <person name="Ma J."/>
        </authorList>
    </citation>
    <scope>NUCLEOTIDE SEQUENCE [LARGE SCALE GENOMIC DNA]</scope>
    <source>
        <strain evidence="7">JCM 17440</strain>
    </source>
</reference>
<comment type="caution">
    <text evidence="6">The sequence shown here is derived from an EMBL/GenBank/DDBJ whole genome shotgun (WGS) entry which is preliminary data.</text>
</comment>
<dbReference type="InterPro" id="IPR050172">
    <property type="entry name" value="SsuD_RutA_monooxygenase"/>
</dbReference>
<protein>
    <submittedName>
        <fullName evidence="6">LLM class F420-dependent oxidoreductase</fullName>
    </submittedName>
</protein>
<accession>A0ABP8CCW2</accession>
<dbReference type="Pfam" id="PF00296">
    <property type="entry name" value="Bac_luciferase"/>
    <property type="match status" value="1"/>
</dbReference>
<dbReference type="InterPro" id="IPR019923">
    <property type="entry name" value="Lucif-like_OxRdtase_MSMEG_2516"/>
</dbReference>
<dbReference type="Proteomes" id="UP001501710">
    <property type="component" value="Unassembled WGS sequence"/>
</dbReference>
<evidence type="ECO:0000256" key="1">
    <source>
        <dbReference type="ARBA" id="ARBA00022630"/>
    </source>
</evidence>
<dbReference type="PANTHER" id="PTHR42847">
    <property type="entry name" value="ALKANESULFONATE MONOOXYGENASE"/>
    <property type="match status" value="1"/>
</dbReference>